<feature type="transmembrane region" description="Helical" evidence="4">
    <location>
        <begin position="268"/>
        <end position="290"/>
    </location>
</feature>
<dbReference type="HOGENOM" id="CLU_036190_0_0_6"/>
<dbReference type="Gene3D" id="3.30.70.270">
    <property type="match status" value="1"/>
</dbReference>
<dbReference type="Pfam" id="PF00990">
    <property type="entry name" value="GGDEF"/>
    <property type="match status" value="1"/>
</dbReference>
<dbReference type="PANTHER" id="PTHR45138:SF9">
    <property type="entry name" value="DIGUANYLATE CYCLASE DGCM-RELATED"/>
    <property type="match status" value="1"/>
</dbReference>
<dbReference type="NCBIfam" id="TIGR00254">
    <property type="entry name" value="GGDEF"/>
    <property type="match status" value="1"/>
</dbReference>
<dbReference type="GO" id="GO:1902201">
    <property type="term" value="P:negative regulation of bacterial-type flagellum-dependent cell motility"/>
    <property type="evidence" value="ECO:0007669"/>
    <property type="project" value="TreeGrafter"/>
</dbReference>
<name>A4CC60_9GAMM</name>
<protein>
    <recommendedName>
        <fullName evidence="2">diguanylate cyclase</fullName>
        <ecNumber evidence="2">2.7.7.65</ecNumber>
    </recommendedName>
</protein>
<evidence type="ECO:0000259" key="5">
    <source>
        <dbReference type="PROSITE" id="PS50887"/>
    </source>
</evidence>
<gene>
    <name evidence="6" type="ORF">PTD2_19035</name>
</gene>
<keyword evidence="4" id="KW-1133">Transmembrane helix</keyword>
<dbReference type="Pfam" id="PF05228">
    <property type="entry name" value="CHASE4"/>
    <property type="match status" value="1"/>
</dbReference>
<dbReference type="STRING" id="87626.PTD2_19035"/>
<reference evidence="6 7" key="1">
    <citation type="submission" date="2006-02" db="EMBL/GenBank/DDBJ databases">
        <authorList>
            <person name="Moran M.A."/>
            <person name="Kjelleberg S."/>
            <person name="Egan S."/>
            <person name="Saunders N."/>
            <person name="Thomas T."/>
            <person name="Ferriera S."/>
            <person name="Johnson J."/>
            <person name="Kravitz S."/>
            <person name="Halpern A."/>
            <person name="Remington K."/>
            <person name="Beeson K."/>
            <person name="Tran B."/>
            <person name="Rogers Y.-H."/>
            <person name="Friedman R."/>
            <person name="Venter J.C."/>
        </authorList>
    </citation>
    <scope>NUCLEOTIDE SEQUENCE [LARGE SCALE GENOMIC DNA]</scope>
    <source>
        <strain evidence="6 7">D2</strain>
    </source>
</reference>
<evidence type="ECO:0000256" key="3">
    <source>
        <dbReference type="ARBA" id="ARBA00034247"/>
    </source>
</evidence>
<keyword evidence="4" id="KW-0812">Transmembrane</keyword>
<evidence type="ECO:0000256" key="1">
    <source>
        <dbReference type="ARBA" id="ARBA00001946"/>
    </source>
</evidence>
<dbReference type="SUPFAM" id="SSF55073">
    <property type="entry name" value="Nucleotide cyclase"/>
    <property type="match status" value="1"/>
</dbReference>
<accession>A4CC60</accession>
<dbReference type="Proteomes" id="UP000006201">
    <property type="component" value="Unassembled WGS sequence"/>
</dbReference>
<feature type="transmembrane region" description="Helical" evidence="4">
    <location>
        <begin position="6"/>
        <end position="28"/>
    </location>
</feature>
<comment type="cofactor">
    <cofactor evidence="1">
        <name>Mg(2+)</name>
        <dbReference type="ChEBI" id="CHEBI:18420"/>
    </cofactor>
</comment>
<evidence type="ECO:0000313" key="7">
    <source>
        <dbReference type="Proteomes" id="UP000006201"/>
    </source>
</evidence>
<dbReference type="AlphaFoldDB" id="A4CC60"/>
<dbReference type="InterPro" id="IPR000160">
    <property type="entry name" value="GGDEF_dom"/>
</dbReference>
<organism evidence="6 7">
    <name type="scientific">Pseudoalteromonas tunicata D2</name>
    <dbReference type="NCBI Taxonomy" id="87626"/>
    <lineage>
        <taxon>Bacteria</taxon>
        <taxon>Pseudomonadati</taxon>
        <taxon>Pseudomonadota</taxon>
        <taxon>Gammaproteobacteria</taxon>
        <taxon>Alteromonadales</taxon>
        <taxon>Pseudoalteromonadaceae</taxon>
        <taxon>Pseudoalteromonas</taxon>
    </lineage>
</organism>
<dbReference type="FunFam" id="3.30.70.270:FF:000001">
    <property type="entry name" value="Diguanylate cyclase domain protein"/>
    <property type="match status" value="1"/>
</dbReference>
<dbReference type="CDD" id="cd01949">
    <property type="entry name" value="GGDEF"/>
    <property type="match status" value="1"/>
</dbReference>
<comment type="caution">
    <text evidence="6">The sequence shown here is derived from an EMBL/GenBank/DDBJ whole genome shotgun (WGS) entry which is preliminary data.</text>
</comment>
<dbReference type="PROSITE" id="PS50887">
    <property type="entry name" value="GGDEF"/>
    <property type="match status" value="1"/>
</dbReference>
<dbReference type="eggNOG" id="COG3706">
    <property type="taxonomic scope" value="Bacteria"/>
</dbReference>
<dbReference type="GO" id="GO:0005886">
    <property type="term" value="C:plasma membrane"/>
    <property type="evidence" value="ECO:0007669"/>
    <property type="project" value="TreeGrafter"/>
</dbReference>
<evidence type="ECO:0000256" key="2">
    <source>
        <dbReference type="ARBA" id="ARBA00012528"/>
    </source>
</evidence>
<dbReference type="EMBL" id="AAOH01000005">
    <property type="protein sequence ID" value="EAR27947.1"/>
    <property type="molecule type" value="Genomic_DNA"/>
</dbReference>
<keyword evidence="4" id="KW-0472">Membrane</keyword>
<dbReference type="SMART" id="SM00267">
    <property type="entry name" value="GGDEF"/>
    <property type="match status" value="1"/>
</dbReference>
<dbReference type="RefSeq" id="WP_009839779.1">
    <property type="nucleotide sequence ID" value="NZ_CH959301.1"/>
</dbReference>
<dbReference type="GO" id="GO:0043709">
    <property type="term" value="P:cell adhesion involved in single-species biofilm formation"/>
    <property type="evidence" value="ECO:0007669"/>
    <property type="project" value="TreeGrafter"/>
</dbReference>
<dbReference type="InterPro" id="IPR050469">
    <property type="entry name" value="Diguanylate_Cyclase"/>
</dbReference>
<feature type="domain" description="GGDEF" evidence="5">
    <location>
        <begin position="377"/>
        <end position="517"/>
    </location>
</feature>
<dbReference type="GO" id="GO:0052621">
    <property type="term" value="F:diguanylate cyclase activity"/>
    <property type="evidence" value="ECO:0007669"/>
    <property type="project" value="UniProtKB-EC"/>
</dbReference>
<evidence type="ECO:0000313" key="6">
    <source>
        <dbReference type="EMBL" id="EAR27947.1"/>
    </source>
</evidence>
<dbReference type="InterPro" id="IPR029787">
    <property type="entry name" value="Nucleotide_cyclase"/>
</dbReference>
<dbReference type="OrthoDB" id="9812260at2"/>
<evidence type="ECO:0000256" key="4">
    <source>
        <dbReference type="SAM" id="Phobius"/>
    </source>
</evidence>
<dbReference type="EC" id="2.7.7.65" evidence="2"/>
<proteinExistence type="predicted"/>
<dbReference type="InterPro" id="IPR043128">
    <property type="entry name" value="Rev_trsase/Diguanyl_cyclase"/>
</dbReference>
<sequence>MSLQRFSYLAALFLFCLVSVMLLSYRYFFSLPAIETFITAYQNRELSTLKLALDKEMSFLSIINHDYAVWNDSYTFMQNSNEDFIIDNLQDDTFRSLKIDGIYFYDLNYQSHFAKGYDYKTRTSFKIPELDLISNPSNQNILPYRKKDHSGHVSGFITTSEGPMMFSSSMVRYSNQSDKDVGALLFIRKLRPNLFVTLAELSQLKLTASFISNANRNKHYLALKGSLQGEKVAKQRERILLDHMGKPIVLLTIEHNFSGVPKLINRDALLTLALLGLVCFSISLFVRYYLVEPASRGVRAINEMLLANKLVKLTAQRKFTEIKQLVNDFNLLVDKINQQKRMLEKLSLVDALTGISNRRAFDTTFELACQNAARSQSKVGLILCDIDYFKPYNDFYGHQKGDETLTAVAQGLAVTITRSTDLAARYGGEEFVVLLSHSSEDEIILIAEKIQIAIKTLAIVHQKSAVADHVTLSMGTALLNFNNKKTGQCKKHLLKQADEALYKAKKAGRNQVCHSFLATDVKIDSAE</sequence>
<dbReference type="InterPro" id="IPR007892">
    <property type="entry name" value="CHASE4"/>
</dbReference>
<keyword evidence="7" id="KW-1185">Reference proteome</keyword>
<comment type="catalytic activity">
    <reaction evidence="3">
        <text>2 GTP = 3',3'-c-di-GMP + 2 diphosphate</text>
        <dbReference type="Rhea" id="RHEA:24898"/>
        <dbReference type="ChEBI" id="CHEBI:33019"/>
        <dbReference type="ChEBI" id="CHEBI:37565"/>
        <dbReference type="ChEBI" id="CHEBI:58805"/>
        <dbReference type="EC" id="2.7.7.65"/>
    </reaction>
</comment>
<dbReference type="PANTHER" id="PTHR45138">
    <property type="entry name" value="REGULATORY COMPONENTS OF SENSORY TRANSDUCTION SYSTEM"/>
    <property type="match status" value="1"/>
</dbReference>